<name>A0ABS7EBM2_9GAMM</name>
<dbReference type="InterPro" id="IPR041569">
    <property type="entry name" value="AAA_lid_3"/>
</dbReference>
<sequence>MRTLLLFAKHIAISEKSDQLTPEHVSAAFFCLISHAYNKDSEPYQKLASSILRSATITVLSARYCSDLSKSLIKQMEERRFIPFSPELKEFIDELTSDDAGRELKNMVDLFDVPDAPSDYIDQLKSFEQLKQTLLDEVYGQDHAVELLIDSMVKGLWQPRQNRPQGLFLFAGPAACGKTFLAERFAHHLGNEYSCKVFDMTQYTNANESFGLVGAKKTYDDAAPGVLTTFVEKHPKSVIVFDEFEKAHTQVLLALLRMLSAGLVTDEYTQKEVDFRKTIVVFTSNLGSAVYNKQGYLSSIESQPEQARAAMLSQLRNETKIERDREVKAIPPEFLSRLSQGSIVLFKTLGVPELTQVANKQVTTDLKHFTKKSDIYFEPLEDDVLRLLLTTFAPFFDIRDIKANIAGKVLDPITDFMRLNPETNFSKIALSLGDEILNLLASETFDSQVQALRLRHEVLCVETSCSLAEDILTVNFSHASRKLLLSTEDVGESGGIVLDMPTIQFSDIAGHDVVKARLRETINILSHGDQLAQAGVSPPKGMVLYGPPGTGKTTLARALASEAGMPIATCSGNELLSDNFMKSLFQRVRKYAPCILFIDEIDALPKRGDAGPKADALINRLLTEIDGFTQAREPVFIVAATNRLEKLDEALLRSGRLDLHVHVPCLDKDARRWFMEKFLRYDGYETDINIDLIVSLTAGMSGADLEKIHREAVLRALSEDNRKIDQSTLVEEINILKYGAKRSLDNSEKTLAETAYHEAGHAVISKVLLPEQVIEQISVVPREQTLGMVAYSNDQHISTTKSFWFSRTCVALAGRAAQVKQFGDEGLDTGASSDLRNAMWSAWSAIAKHGMHPDSYNIDVTALNQCSGENYFQQHTEALIKQWLDEATAKTAQLVAQQWHQIDTVAKALLDKEVLSEAQFEALLAQ</sequence>
<dbReference type="SUPFAM" id="SSF140990">
    <property type="entry name" value="FtsH protease domain-like"/>
    <property type="match status" value="1"/>
</dbReference>
<dbReference type="SUPFAM" id="SSF52540">
    <property type="entry name" value="P-loop containing nucleoside triphosphate hydrolases"/>
    <property type="match status" value="2"/>
</dbReference>
<keyword evidence="3" id="KW-0378">Hydrolase</keyword>
<evidence type="ECO:0000313" key="6">
    <source>
        <dbReference type="EMBL" id="MBW8189726.1"/>
    </source>
</evidence>
<comment type="caution">
    <text evidence="6">The sequence shown here is derived from an EMBL/GenBank/DDBJ whole genome shotgun (WGS) entry which is preliminary data.</text>
</comment>
<feature type="domain" description="AAA+ ATPase" evidence="5">
    <location>
        <begin position="538"/>
        <end position="666"/>
    </location>
</feature>
<dbReference type="Proteomes" id="UP001166251">
    <property type="component" value="Unassembled WGS sequence"/>
</dbReference>
<keyword evidence="2" id="KW-0645">Protease</keyword>
<dbReference type="PROSITE" id="PS00674">
    <property type="entry name" value="AAA"/>
    <property type="match status" value="1"/>
</dbReference>
<accession>A0ABS7EBM2</accession>
<evidence type="ECO:0000313" key="7">
    <source>
        <dbReference type="Proteomes" id="UP001166251"/>
    </source>
</evidence>
<dbReference type="InterPro" id="IPR000642">
    <property type="entry name" value="Peptidase_M41"/>
</dbReference>
<keyword evidence="4" id="KW-0547">Nucleotide-binding</keyword>
<dbReference type="InterPro" id="IPR003960">
    <property type="entry name" value="ATPase_AAA_CS"/>
</dbReference>
<dbReference type="InterPro" id="IPR003593">
    <property type="entry name" value="AAA+_ATPase"/>
</dbReference>
<reference evidence="6" key="1">
    <citation type="submission" date="2021-07" db="EMBL/GenBank/DDBJ databases">
        <title>Neiella marina sp. nov., isolated from the intestinal content of sea cucumber Apostichopus japonicus.</title>
        <authorList>
            <person name="Bai X."/>
        </authorList>
    </citation>
    <scope>NUCLEOTIDE SEQUENCE</scope>
    <source>
        <strain evidence="6">126</strain>
    </source>
</reference>
<comment type="similarity">
    <text evidence="4">Belongs to the AAA ATPase family.</text>
</comment>
<dbReference type="InterPro" id="IPR027417">
    <property type="entry name" value="P-loop_NTPase"/>
</dbReference>
<organism evidence="6 7">
    <name type="scientific">Neiella holothuriorum</name>
    <dbReference type="NCBI Taxonomy" id="2870530"/>
    <lineage>
        <taxon>Bacteria</taxon>
        <taxon>Pseudomonadati</taxon>
        <taxon>Pseudomonadota</taxon>
        <taxon>Gammaproteobacteria</taxon>
        <taxon>Alteromonadales</taxon>
        <taxon>Echinimonadaceae</taxon>
        <taxon>Neiella</taxon>
    </lineage>
</organism>
<dbReference type="Gene3D" id="3.40.50.300">
    <property type="entry name" value="P-loop containing nucleotide triphosphate hydrolases"/>
    <property type="match status" value="2"/>
</dbReference>
<dbReference type="SMART" id="SM00382">
    <property type="entry name" value="AAA"/>
    <property type="match status" value="2"/>
</dbReference>
<dbReference type="Pfam" id="PF00004">
    <property type="entry name" value="AAA"/>
    <property type="match status" value="1"/>
</dbReference>
<dbReference type="Pfam" id="PF07724">
    <property type="entry name" value="AAA_2"/>
    <property type="match status" value="1"/>
</dbReference>
<evidence type="ECO:0000256" key="4">
    <source>
        <dbReference type="RuleBase" id="RU003651"/>
    </source>
</evidence>
<dbReference type="PRINTS" id="PR00300">
    <property type="entry name" value="CLPPROTEASEA"/>
</dbReference>
<keyword evidence="7" id="KW-1185">Reference proteome</keyword>
<dbReference type="InterPro" id="IPR037219">
    <property type="entry name" value="Peptidase_M41-like"/>
</dbReference>
<protein>
    <submittedName>
        <fullName evidence="6">AAA family ATPase</fullName>
    </submittedName>
</protein>
<proteinExistence type="inferred from homology"/>
<dbReference type="InterPro" id="IPR001270">
    <property type="entry name" value="ClpA/B"/>
</dbReference>
<dbReference type="Pfam" id="PF17862">
    <property type="entry name" value="AAA_lid_3"/>
    <property type="match status" value="1"/>
</dbReference>
<evidence type="ECO:0000256" key="3">
    <source>
        <dbReference type="ARBA" id="ARBA00022801"/>
    </source>
</evidence>
<dbReference type="Gene3D" id="1.10.8.60">
    <property type="match status" value="1"/>
</dbReference>
<dbReference type="Gene3D" id="1.20.58.760">
    <property type="entry name" value="Peptidase M41"/>
    <property type="match status" value="1"/>
</dbReference>
<dbReference type="InterPro" id="IPR003959">
    <property type="entry name" value="ATPase_AAA_core"/>
</dbReference>
<dbReference type="Pfam" id="PF01434">
    <property type="entry name" value="Peptidase_M41"/>
    <property type="match status" value="1"/>
</dbReference>
<dbReference type="PANTHER" id="PTHR23076:SF37">
    <property type="entry name" value="ATP-DEPENDENT ZINC METALLOPROTEASE FTSH 4, MITOCHONDRIAL"/>
    <property type="match status" value="1"/>
</dbReference>
<feature type="domain" description="AAA+ ATPase" evidence="5">
    <location>
        <begin position="164"/>
        <end position="322"/>
    </location>
</feature>
<dbReference type="EMBL" id="JAHZSS010000001">
    <property type="protein sequence ID" value="MBW8189726.1"/>
    <property type="molecule type" value="Genomic_DNA"/>
</dbReference>
<dbReference type="PANTHER" id="PTHR23076">
    <property type="entry name" value="METALLOPROTEASE M41 FTSH"/>
    <property type="match status" value="1"/>
</dbReference>
<evidence type="ECO:0000259" key="5">
    <source>
        <dbReference type="SMART" id="SM00382"/>
    </source>
</evidence>
<gene>
    <name evidence="6" type="ORF">K0504_01650</name>
</gene>
<keyword evidence="4" id="KW-0067">ATP-binding</keyword>
<dbReference type="RefSeq" id="WP_220102393.1">
    <property type="nucleotide sequence ID" value="NZ_JAHZSS010000001.1"/>
</dbReference>
<evidence type="ECO:0000256" key="2">
    <source>
        <dbReference type="ARBA" id="ARBA00022670"/>
    </source>
</evidence>
<evidence type="ECO:0000256" key="1">
    <source>
        <dbReference type="ARBA" id="ARBA00010044"/>
    </source>
</evidence>
<comment type="similarity">
    <text evidence="1">In the C-terminal section; belongs to the peptidase M41 family.</text>
</comment>